<dbReference type="Proteomes" id="UP001321473">
    <property type="component" value="Unassembled WGS sequence"/>
</dbReference>
<dbReference type="InterPro" id="IPR011990">
    <property type="entry name" value="TPR-like_helical_dom_sf"/>
</dbReference>
<dbReference type="InterPro" id="IPR019734">
    <property type="entry name" value="TPR_rpt"/>
</dbReference>
<keyword evidence="6" id="KW-1185">Reference proteome</keyword>
<keyword evidence="1" id="KW-0677">Repeat</keyword>
<dbReference type="InterPro" id="IPR013105">
    <property type="entry name" value="TPR_2"/>
</dbReference>
<reference evidence="5 6" key="1">
    <citation type="journal article" date="2023" name="Arcadia Sci">
        <title>De novo assembly of a long-read Amblyomma americanum tick genome.</title>
        <authorList>
            <person name="Chou S."/>
            <person name="Poskanzer K.E."/>
            <person name="Rollins M."/>
            <person name="Thuy-Boun P.S."/>
        </authorList>
    </citation>
    <scope>NUCLEOTIDE SEQUENCE [LARGE SCALE GENOMIC DNA]</scope>
    <source>
        <strain evidence="5">F_SG_1</strain>
        <tissue evidence="5">Salivary glands</tissue>
    </source>
</reference>
<dbReference type="Pfam" id="PF16669">
    <property type="entry name" value="TTC5_OB"/>
    <property type="match status" value="1"/>
</dbReference>
<organism evidence="5 6">
    <name type="scientific">Amblyomma americanum</name>
    <name type="common">Lone star tick</name>
    <dbReference type="NCBI Taxonomy" id="6943"/>
    <lineage>
        <taxon>Eukaryota</taxon>
        <taxon>Metazoa</taxon>
        <taxon>Ecdysozoa</taxon>
        <taxon>Arthropoda</taxon>
        <taxon>Chelicerata</taxon>
        <taxon>Arachnida</taxon>
        <taxon>Acari</taxon>
        <taxon>Parasitiformes</taxon>
        <taxon>Ixodida</taxon>
        <taxon>Ixodoidea</taxon>
        <taxon>Ixodidae</taxon>
        <taxon>Amblyomminae</taxon>
        <taxon>Amblyomma</taxon>
    </lineage>
</organism>
<dbReference type="EMBL" id="JARKHS020034461">
    <property type="protein sequence ID" value="KAK8758108.1"/>
    <property type="molecule type" value="Genomic_DNA"/>
</dbReference>
<dbReference type="PANTHER" id="PTHR26312:SF87">
    <property type="entry name" value="TETRATRICOPEPTIDE REPEAT PROTEIN 5"/>
    <property type="match status" value="1"/>
</dbReference>
<evidence type="ECO:0000259" key="4">
    <source>
        <dbReference type="Pfam" id="PF16669"/>
    </source>
</evidence>
<evidence type="ECO:0000256" key="1">
    <source>
        <dbReference type="ARBA" id="ARBA00022737"/>
    </source>
</evidence>
<evidence type="ECO:0000313" key="5">
    <source>
        <dbReference type="EMBL" id="KAK8758108.1"/>
    </source>
</evidence>
<protein>
    <recommendedName>
        <fullName evidence="4">Tetratricopeptide repeat protein 5 OB fold domain-containing protein</fullName>
    </recommendedName>
</protein>
<name>A0AAQ4D6L8_AMBAM</name>
<evidence type="ECO:0000256" key="3">
    <source>
        <dbReference type="PROSITE-ProRule" id="PRU00339"/>
    </source>
</evidence>
<sequence>MFTVDIRLCGEASAACYSSLKMADDQAESSKQRNENNGDSFCLKSLKEAVDELYTFRDNYYVKNPNASQKQKTEDVEEKLTKVLNELDAHGGVLEKTDRATFQMLKGKALNIREDYDPEAHEALSKAVKFNPKLAEAWNELGECYWKKGHITKARNCFEGVLKVTKDKVSLRNLSMVLRQVGETEEERLHNVLESVTKAKEALQLDIADGKSWSILGNAYLTVYFSGAQNVKSLQQALAAYARALEDPRMLCCSDLFHNRAVALQHEEDYQCALEQLERACSLEPHWAQPREKAQNLIAHLQRVSDAIAHKGHLKPRKLKALLSNLKAQPVAGLVPAKLQDLSPGKNSNCVLSVKVACSVLSQERFPFTMCVLDEAAACLAVNVYNMAEGRGFVTGDFVVIPRPNLHHIKVNHQGCELSFPSIRVDTPLDLIVNGKALSSESRAPLRLEVEIKKD</sequence>
<keyword evidence="2 3" id="KW-0802">TPR repeat</keyword>
<dbReference type="Gene3D" id="2.40.50.550">
    <property type="match status" value="1"/>
</dbReference>
<dbReference type="AlphaFoldDB" id="A0AAQ4D6L8"/>
<evidence type="ECO:0000256" key="2">
    <source>
        <dbReference type="ARBA" id="ARBA00022803"/>
    </source>
</evidence>
<evidence type="ECO:0000313" key="6">
    <source>
        <dbReference type="Proteomes" id="UP001321473"/>
    </source>
</evidence>
<dbReference type="SUPFAM" id="SSF48452">
    <property type="entry name" value="TPR-like"/>
    <property type="match status" value="1"/>
</dbReference>
<dbReference type="Gene3D" id="1.25.40.10">
    <property type="entry name" value="Tetratricopeptide repeat domain"/>
    <property type="match status" value="1"/>
</dbReference>
<gene>
    <name evidence="5" type="ORF">V5799_004258</name>
</gene>
<feature type="domain" description="Tetratricopeptide repeat protein 5 OB fold" evidence="4">
    <location>
        <begin position="337"/>
        <end position="444"/>
    </location>
</feature>
<dbReference type="PANTHER" id="PTHR26312">
    <property type="entry name" value="TETRATRICOPEPTIDE REPEAT PROTEIN 5"/>
    <property type="match status" value="1"/>
</dbReference>
<dbReference type="PROSITE" id="PS50005">
    <property type="entry name" value="TPR"/>
    <property type="match status" value="1"/>
</dbReference>
<comment type="caution">
    <text evidence="5">The sequence shown here is derived from an EMBL/GenBank/DDBJ whole genome shotgun (WGS) entry which is preliminary data.</text>
</comment>
<dbReference type="Pfam" id="PF07719">
    <property type="entry name" value="TPR_2"/>
    <property type="match status" value="1"/>
</dbReference>
<dbReference type="InterPro" id="IPR038645">
    <property type="entry name" value="TTC5_OB_sf"/>
</dbReference>
<accession>A0AAQ4D6L8</accession>
<dbReference type="SMART" id="SM00028">
    <property type="entry name" value="TPR"/>
    <property type="match status" value="3"/>
</dbReference>
<proteinExistence type="predicted"/>
<feature type="repeat" description="TPR" evidence="3">
    <location>
        <begin position="135"/>
        <end position="168"/>
    </location>
</feature>
<dbReference type="InterPro" id="IPR032076">
    <property type="entry name" value="TTC5_OB"/>
</dbReference>